<sequence length="51" mass="5981">MRRLNLSERRDSFKKQEAVQEVSFDEPELTSSVEAQADKIKKPSTPLHYLF</sequence>
<organism evidence="1 2">
    <name type="scientific">Laticauda laticaudata</name>
    <name type="common">Blue-ringed sea krait</name>
    <name type="synonym">Blue-lipped sea krait</name>
    <dbReference type="NCBI Taxonomy" id="8630"/>
    <lineage>
        <taxon>Eukaryota</taxon>
        <taxon>Metazoa</taxon>
        <taxon>Chordata</taxon>
        <taxon>Craniata</taxon>
        <taxon>Vertebrata</taxon>
        <taxon>Euteleostomi</taxon>
        <taxon>Lepidosauria</taxon>
        <taxon>Squamata</taxon>
        <taxon>Bifurcata</taxon>
        <taxon>Unidentata</taxon>
        <taxon>Episquamata</taxon>
        <taxon>Toxicofera</taxon>
        <taxon>Serpentes</taxon>
        <taxon>Colubroidea</taxon>
        <taxon>Elapidae</taxon>
        <taxon>Laticaudinae</taxon>
        <taxon>Laticauda</taxon>
    </lineage>
</organism>
<name>A0A8C5SFD7_LATLA</name>
<dbReference type="Ensembl" id="ENSLLTT00000017446.1">
    <property type="protein sequence ID" value="ENSLLTP00000016814.1"/>
    <property type="gene ID" value="ENSLLTG00000012808.1"/>
</dbReference>
<evidence type="ECO:0000313" key="1">
    <source>
        <dbReference type="Ensembl" id="ENSLLTP00000016814.1"/>
    </source>
</evidence>
<evidence type="ECO:0000313" key="2">
    <source>
        <dbReference type="Proteomes" id="UP000694406"/>
    </source>
</evidence>
<dbReference type="GeneTree" id="ENSGT00940000174538"/>
<accession>A0A8C5SFD7</accession>
<protein>
    <submittedName>
        <fullName evidence="1">Uncharacterized protein</fullName>
    </submittedName>
</protein>
<keyword evidence="2" id="KW-1185">Reference proteome</keyword>
<proteinExistence type="predicted"/>
<reference evidence="1" key="2">
    <citation type="submission" date="2025-09" db="UniProtKB">
        <authorList>
            <consortium name="Ensembl"/>
        </authorList>
    </citation>
    <scope>IDENTIFICATION</scope>
</reference>
<reference evidence="1" key="1">
    <citation type="submission" date="2025-08" db="UniProtKB">
        <authorList>
            <consortium name="Ensembl"/>
        </authorList>
    </citation>
    <scope>IDENTIFICATION</scope>
</reference>
<dbReference type="Proteomes" id="UP000694406">
    <property type="component" value="Unplaced"/>
</dbReference>
<dbReference type="AlphaFoldDB" id="A0A8C5SFD7"/>